<dbReference type="Proteomes" id="UP000243579">
    <property type="component" value="Unassembled WGS sequence"/>
</dbReference>
<dbReference type="AlphaFoldDB" id="A0A1V9YL47"/>
<reference evidence="1 2" key="1">
    <citation type="journal article" date="2014" name="Genome Biol. Evol.">
        <title>The secreted proteins of Achlya hypogyna and Thraustotheca clavata identify the ancestral oomycete secretome and reveal gene acquisitions by horizontal gene transfer.</title>
        <authorList>
            <person name="Misner I."/>
            <person name="Blouin N."/>
            <person name="Leonard G."/>
            <person name="Richards T.A."/>
            <person name="Lane C.E."/>
        </authorList>
    </citation>
    <scope>NUCLEOTIDE SEQUENCE [LARGE SCALE GENOMIC DNA]</scope>
    <source>
        <strain evidence="1 2">ATCC 48635</strain>
    </source>
</reference>
<gene>
    <name evidence="1" type="ORF">ACHHYP_10539</name>
</gene>
<dbReference type="OrthoDB" id="71714at2759"/>
<organism evidence="1 2">
    <name type="scientific">Achlya hypogyna</name>
    <name type="common">Oomycete</name>
    <name type="synonym">Protoachlya hypogyna</name>
    <dbReference type="NCBI Taxonomy" id="1202772"/>
    <lineage>
        <taxon>Eukaryota</taxon>
        <taxon>Sar</taxon>
        <taxon>Stramenopiles</taxon>
        <taxon>Oomycota</taxon>
        <taxon>Saprolegniomycetes</taxon>
        <taxon>Saprolegniales</taxon>
        <taxon>Achlyaceae</taxon>
        <taxon>Achlya</taxon>
    </lineage>
</organism>
<accession>A0A1V9YL47</accession>
<protein>
    <submittedName>
        <fullName evidence="1">Uncharacterized protein</fullName>
    </submittedName>
</protein>
<name>A0A1V9YL47_ACHHY</name>
<dbReference type="EMBL" id="JNBR01001505">
    <property type="protein sequence ID" value="OQR86449.1"/>
    <property type="molecule type" value="Genomic_DNA"/>
</dbReference>
<keyword evidence="2" id="KW-1185">Reference proteome</keyword>
<sequence length="488" mass="52658">MQASPMAEMTRDEFVQALAQALAANEANMAQPKSDADVALDTYDALQFDFPVVTAADVRTLAMRMHGPDRSRFPVTRPLFLNALELSGKTDASLSAAAATLLVQCYCRPFEDPAQLAAFRFEGDPSPDAKLLFVCYHTTYAPLSGLSGDDWNHFQVTDSCCAIAAQLLHRSSASDAGMLLRLEWARYLYLLRDRMLQLPATCPVILPRVAAFFEAHSIALDEAAALALPRLLLELAASQASPPDVTTSAMASGAVLAALKPQLPAMTRLLDARGDAVAVVAQLALWATQRQPAMWVPLLFDHGLLRGLVGCVATEPTTATLRALVMAALFSADFSAYLHAVPSMARWRTDPRFKAEFAAEYALWSLALELAGDATAFYDQLAALFPATCTSALAARLALRDAVFVVETLGALQRSRSARWTAWPARAQLAPALSRLLPDINQRFAFPVKDTTAADDADDGANAHAPLVNQLRKAIKEASQDRGSAKLD</sequence>
<comment type="caution">
    <text evidence="1">The sequence shown here is derived from an EMBL/GenBank/DDBJ whole genome shotgun (WGS) entry which is preliminary data.</text>
</comment>
<evidence type="ECO:0000313" key="1">
    <source>
        <dbReference type="EMBL" id="OQR86449.1"/>
    </source>
</evidence>
<evidence type="ECO:0000313" key="2">
    <source>
        <dbReference type="Proteomes" id="UP000243579"/>
    </source>
</evidence>
<proteinExistence type="predicted"/>